<keyword evidence="2" id="KW-1185">Reference proteome</keyword>
<sequence length="62" mass="7433">MKIQIDRKKKILLLKWLQNGFIETNDIPELNEIRDNWFLTLMKETDAAKQEENNNTVETIKD</sequence>
<organism evidence="1 2">
    <name type="scientific">Phocaeicola coprocola</name>
    <dbReference type="NCBI Taxonomy" id="310298"/>
    <lineage>
        <taxon>Bacteria</taxon>
        <taxon>Pseudomonadati</taxon>
        <taxon>Bacteroidota</taxon>
        <taxon>Bacteroidia</taxon>
        <taxon>Bacteroidales</taxon>
        <taxon>Bacteroidaceae</taxon>
        <taxon>Phocaeicola</taxon>
    </lineage>
</organism>
<dbReference type="AlphaFoldDB" id="A0A412G7E2"/>
<protein>
    <submittedName>
        <fullName evidence="1">Uncharacterized protein</fullName>
    </submittedName>
</protein>
<reference evidence="1 2" key="1">
    <citation type="submission" date="2018-08" db="EMBL/GenBank/DDBJ databases">
        <title>A genome reference for cultivated species of the human gut microbiota.</title>
        <authorList>
            <person name="Zou Y."/>
            <person name="Xue W."/>
            <person name="Luo G."/>
        </authorList>
    </citation>
    <scope>NUCLEOTIDE SEQUENCE [LARGE SCALE GENOMIC DNA]</scope>
    <source>
        <strain evidence="1 2">AF24-2</strain>
    </source>
</reference>
<evidence type="ECO:0000313" key="1">
    <source>
        <dbReference type="EMBL" id="RGR88941.1"/>
    </source>
</evidence>
<accession>A0A412G7E2</accession>
<dbReference type="EMBL" id="QRUU01000124">
    <property type="protein sequence ID" value="RGR88941.1"/>
    <property type="molecule type" value="Genomic_DNA"/>
</dbReference>
<dbReference type="RefSeq" id="WP_118485354.1">
    <property type="nucleotide sequence ID" value="NZ_QRUU01000124.1"/>
</dbReference>
<name>A0A412G7E2_9BACT</name>
<comment type="caution">
    <text evidence="1">The sequence shown here is derived from an EMBL/GenBank/DDBJ whole genome shotgun (WGS) entry which is preliminary data.</text>
</comment>
<gene>
    <name evidence="1" type="ORF">DWY20_14445</name>
</gene>
<proteinExistence type="predicted"/>
<dbReference type="Proteomes" id="UP000285864">
    <property type="component" value="Unassembled WGS sequence"/>
</dbReference>
<evidence type="ECO:0000313" key="2">
    <source>
        <dbReference type="Proteomes" id="UP000285864"/>
    </source>
</evidence>